<keyword evidence="5 7" id="KW-0456">Lyase</keyword>
<feature type="modified residue" description="N6-(pyridoxal phosphate)lysine" evidence="6">
    <location>
        <position position="242"/>
    </location>
</feature>
<proteinExistence type="inferred from homology"/>
<comment type="cofactor">
    <cofactor evidence="1 6 7">
        <name>pyridoxal 5'-phosphate</name>
        <dbReference type="ChEBI" id="CHEBI:597326"/>
    </cofactor>
</comment>
<evidence type="ECO:0000313" key="9">
    <source>
        <dbReference type="Proteomes" id="UP000177091"/>
    </source>
</evidence>
<dbReference type="AlphaFoldDB" id="A0A1F7WQ01"/>
<evidence type="ECO:0000256" key="7">
    <source>
        <dbReference type="RuleBase" id="RU000382"/>
    </source>
</evidence>
<keyword evidence="4 6" id="KW-0663">Pyridoxal phosphate</keyword>
<evidence type="ECO:0000256" key="4">
    <source>
        <dbReference type="ARBA" id="ARBA00022898"/>
    </source>
</evidence>
<evidence type="ECO:0000256" key="5">
    <source>
        <dbReference type="ARBA" id="ARBA00023239"/>
    </source>
</evidence>
<evidence type="ECO:0008006" key="10">
    <source>
        <dbReference type="Google" id="ProtNLM"/>
    </source>
</evidence>
<evidence type="ECO:0000313" key="8">
    <source>
        <dbReference type="EMBL" id="OGM04248.1"/>
    </source>
</evidence>
<dbReference type="GO" id="GO:0030170">
    <property type="term" value="F:pyridoxal phosphate binding"/>
    <property type="evidence" value="ECO:0007669"/>
    <property type="project" value="InterPro"/>
</dbReference>
<dbReference type="Gene3D" id="3.40.640.10">
    <property type="entry name" value="Type I PLP-dependent aspartate aminotransferase-like (Major domain)"/>
    <property type="match status" value="1"/>
</dbReference>
<protein>
    <recommendedName>
        <fullName evidence="10">Histidine decarboxylase</fullName>
    </recommendedName>
</protein>
<dbReference type="InterPro" id="IPR015421">
    <property type="entry name" value="PyrdxlP-dep_Trfase_major"/>
</dbReference>
<comment type="caution">
    <text evidence="8">The sequence shown here is derived from an EMBL/GenBank/DDBJ whole genome shotgun (WGS) entry which is preliminary data.</text>
</comment>
<evidence type="ECO:0000256" key="3">
    <source>
        <dbReference type="ARBA" id="ARBA00022793"/>
    </source>
</evidence>
<dbReference type="InterPro" id="IPR002129">
    <property type="entry name" value="PyrdxlP-dep_de-COase"/>
</dbReference>
<evidence type="ECO:0000256" key="1">
    <source>
        <dbReference type="ARBA" id="ARBA00001933"/>
    </source>
</evidence>
<dbReference type="PANTHER" id="PTHR46101">
    <property type="match status" value="1"/>
</dbReference>
<sequence>MKAKLYGLESELKQRNIEYNLGSLYTLPHPQTTQVYKRFIDYNPGNLGSWSDDETQTYATTKMEYEVIHDLIDLYNGNQEKLSGYITSGGTEGNIFSVWLGRSYLEQYCKPNEICLLKTSLTHYSVRKAGQLCNVPQFLIPLNKTEWNIDIQGFDSSIQNLYDQGYRGFIIPLTFGYTSTGTCDDIELITQKADKLKRKLKGIELFFWIDAALNGLITPFLDKDFHPFQSPYIQAFLVDFHKFGLVPYPAGIILYQKQLKKLIEQPIDYLAETDSTLLGSRPGIPAVSIWTMIHSLGKNGYKGLIEEEKENKEYFLEQITSVLPKTEIVTHSHSLSCGLIFHGLKSARLPQWIEEKYGLYPGKTKLLFFPNEKREEIIYKCFFLPHMKKKIITNFISDLEKSAIYSNNAL</sequence>
<keyword evidence="3" id="KW-0210">Decarboxylase</keyword>
<dbReference type="InterPro" id="IPR051151">
    <property type="entry name" value="Group_II_Decarboxylase"/>
</dbReference>
<reference evidence="8 9" key="1">
    <citation type="journal article" date="2016" name="Nat. Commun.">
        <title>Thousands of microbial genomes shed light on interconnected biogeochemical processes in an aquifer system.</title>
        <authorList>
            <person name="Anantharaman K."/>
            <person name="Brown C.T."/>
            <person name="Hug L.A."/>
            <person name="Sharon I."/>
            <person name="Castelle C.J."/>
            <person name="Probst A.J."/>
            <person name="Thomas B.C."/>
            <person name="Singh A."/>
            <person name="Wilkins M.J."/>
            <person name="Karaoz U."/>
            <person name="Brodie E.L."/>
            <person name="Williams K.H."/>
            <person name="Hubbard S.S."/>
            <person name="Banfield J.F."/>
        </authorList>
    </citation>
    <scope>NUCLEOTIDE SEQUENCE [LARGE SCALE GENOMIC DNA]</scope>
</reference>
<evidence type="ECO:0000256" key="6">
    <source>
        <dbReference type="PIRSR" id="PIRSR602129-50"/>
    </source>
</evidence>
<dbReference type="SUPFAM" id="SSF53383">
    <property type="entry name" value="PLP-dependent transferases"/>
    <property type="match status" value="1"/>
</dbReference>
<comment type="similarity">
    <text evidence="2 7">Belongs to the group II decarboxylase family.</text>
</comment>
<dbReference type="Proteomes" id="UP000177091">
    <property type="component" value="Unassembled WGS sequence"/>
</dbReference>
<dbReference type="GO" id="GO:0016831">
    <property type="term" value="F:carboxy-lyase activity"/>
    <property type="evidence" value="ECO:0007669"/>
    <property type="project" value="UniProtKB-KW"/>
</dbReference>
<gene>
    <name evidence="8" type="ORF">A2112_00005</name>
</gene>
<dbReference type="EMBL" id="MGFK01000016">
    <property type="protein sequence ID" value="OGM04248.1"/>
    <property type="molecule type" value="Genomic_DNA"/>
</dbReference>
<dbReference type="InterPro" id="IPR015424">
    <property type="entry name" value="PyrdxlP-dep_Trfase"/>
</dbReference>
<dbReference type="Pfam" id="PF00282">
    <property type="entry name" value="Pyridoxal_deC"/>
    <property type="match status" value="1"/>
</dbReference>
<evidence type="ECO:0000256" key="2">
    <source>
        <dbReference type="ARBA" id="ARBA00009533"/>
    </source>
</evidence>
<name>A0A1F7WQ01_9BACT</name>
<dbReference type="PANTHER" id="PTHR46101:SF18">
    <property type="entry name" value="HISTIDINE DECARBOXYLASE"/>
    <property type="match status" value="1"/>
</dbReference>
<dbReference type="GO" id="GO:0019752">
    <property type="term" value="P:carboxylic acid metabolic process"/>
    <property type="evidence" value="ECO:0007669"/>
    <property type="project" value="InterPro"/>
</dbReference>
<accession>A0A1F7WQ01</accession>
<organism evidence="8 9">
    <name type="scientific">Candidatus Woesebacteria bacterium GWA1_42_12</name>
    <dbReference type="NCBI Taxonomy" id="1802472"/>
    <lineage>
        <taxon>Bacteria</taxon>
        <taxon>Candidatus Woeseibacteriota</taxon>
    </lineage>
</organism>